<accession>B9FN65</accession>
<sequence length="127" mass="12849">MSNGGGGNPLGAGDENPRGGGGENTMGTSGGNPRGYGGRGPRGCSGESPRGYSNSKPTGTVEGWVAARLGKWVACGGDDGGGFAKCLLDAVSNTVETSSTRDHLLEEGKNFVLNTQDGYDDDQFSSD</sequence>
<proteinExistence type="predicted"/>
<evidence type="ECO:0000313" key="2">
    <source>
        <dbReference type="EMBL" id="EEE62802.1"/>
    </source>
</evidence>
<organism evidence="2">
    <name type="scientific">Oryza sativa subsp. japonica</name>
    <name type="common">Rice</name>
    <dbReference type="NCBI Taxonomy" id="39947"/>
    <lineage>
        <taxon>Eukaryota</taxon>
        <taxon>Viridiplantae</taxon>
        <taxon>Streptophyta</taxon>
        <taxon>Embryophyta</taxon>
        <taxon>Tracheophyta</taxon>
        <taxon>Spermatophyta</taxon>
        <taxon>Magnoliopsida</taxon>
        <taxon>Liliopsida</taxon>
        <taxon>Poales</taxon>
        <taxon>Poaceae</taxon>
        <taxon>BOP clade</taxon>
        <taxon>Oryzoideae</taxon>
        <taxon>Oryzeae</taxon>
        <taxon>Oryzinae</taxon>
        <taxon>Oryza</taxon>
        <taxon>Oryza sativa</taxon>
    </lineage>
</organism>
<dbReference type="AlphaFoldDB" id="B9FN65"/>
<protein>
    <submittedName>
        <fullName evidence="2">Uncharacterized protein</fullName>
    </submittedName>
</protein>
<dbReference type="Proteomes" id="UP000007752">
    <property type="component" value="Chromosome 5"/>
</dbReference>
<feature type="compositionally biased region" description="Gly residues" evidence="1">
    <location>
        <begin position="1"/>
        <end position="10"/>
    </location>
</feature>
<reference evidence="2" key="2">
    <citation type="submission" date="2008-12" db="EMBL/GenBank/DDBJ databases">
        <title>Improved gene annotation of the rice (Oryza sativa) genomes.</title>
        <authorList>
            <person name="Wang J."/>
            <person name="Li R."/>
            <person name="Fan W."/>
            <person name="Huang Q."/>
            <person name="Zhang J."/>
            <person name="Zhou Y."/>
            <person name="Hu Y."/>
            <person name="Zi S."/>
            <person name="Li J."/>
            <person name="Ni P."/>
            <person name="Zheng H."/>
            <person name="Zhang Y."/>
            <person name="Zhao M."/>
            <person name="Hao Q."/>
            <person name="McDermott J."/>
            <person name="Samudrala R."/>
            <person name="Kristiansen K."/>
            <person name="Wong G.K.-S."/>
        </authorList>
    </citation>
    <scope>NUCLEOTIDE SEQUENCE</scope>
</reference>
<dbReference type="EMBL" id="CM000142">
    <property type="protein sequence ID" value="EEE62802.1"/>
    <property type="molecule type" value="Genomic_DNA"/>
</dbReference>
<evidence type="ECO:0000256" key="1">
    <source>
        <dbReference type="SAM" id="MobiDB-lite"/>
    </source>
</evidence>
<name>B9FN65_ORYSJ</name>
<gene>
    <name evidence="2" type="ORF">OsJ_17605</name>
</gene>
<reference evidence="2" key="1">
    <citation type="journal article" date="2005" name="PLoS Biol.">
        <title>The genomes of Oryza sativa: a history of duplications.</title>
        <authorList>
            <person name="Yu J."/>
            <person name="Wang J."/>
            <person name="Lin W."/>
            <person name="Li S."/>
            <person name="Li H."/>
            <person name="Zhou J."/>
            <person name="Ni P."/>
            <person name="Dong W."/>
            <person name="Hu S."/>
            <person name="Zeng C."/>
            <person name="Zhang J."/>
            <person name="Zhang Y."/>
            <person name="Li R."/>
            <person name="Xu Z."/>
            <person name="Li S."/>
            <person name="Li X."/>
            <person name="Zheng H."/>
            <person name="Cong L."/>
            <person name="Lin L."/>
            <person name="Yin J."/>
            <person name="Geng J."/>
            <person name="Li G."/>
            <person name="Shi J."/>
            <person name="Liu J."/>
            <person name="Lv H."/>
            <person name="Li J."/>
            <person name="Wang J."/>
            <person name="Deng Y."/>
            <person name="Ran L."/>
            <person name="Shi X."/>
            <person name="Wang X."/>
            <person name="Wu Q."/>
            <person name="Li C."/>
            <person name="Ren X."/>
            <person name="Wang J."/>
            <person name="Wang X."/>
            <person name="Li D."/>
            <person name="Liu D."/>
            <person name="Zhang X."/>
            <person name="Ji Z."/>
            <person name="Zhao W."/>
            <person name="Sun Y."/>
            <person name="Zhang Z."/>
            <person name="Bao J."/>
            <person name="Han Y."/>
            <person name="Dong L."/>
            <person name="Ji J."/>
            <person name="Chen P."/>
            <person name="Wu S."/>
            <person name="Liu J."/>
            <person name="Xiao Y."/>
            <person name="Bu D."/>
            <person name="Tan J."/>
            <person name="Yang L."/>
            <person name="Ye C."/>
            <person name="Zhang J."/>
            <person name="Xu J."/>
            <person name="Zhou Y."/>
            <person name="Yu Y."/>
            <person name="Zhang B."/>
            <person name="Zhuang S."/>
            <person name="Wei H."/>
            <person name="Liu B."/>
            <person name="Lei M."/>
            <person name="Yu H."/>
            <person name="Li Y."/>
            <person name="Xu H."/>
            <person name="Wei S."/>
            <person name="He X."/>
            <person name="Fang L."/>
            <person name="Zhang Z."/>
            <person name="Zhang Y."/>
            <person name="Huang X."/>
            <person name="Su Z."/>
            <person name="Tong W."/>
            <person name="Li J."/>
            <person name="Tong Z."/>
            <person name="Li S."/>
            <person name="Ye J."/>
            <person name="Wang L."/>
            <person name="Fang L."/>
            <person name="Lei T."/>
            <person name="Chen C."/>
            <person name="Chen H."/>
            <person name="Xu Z."/>
            <person name="Li H."/>
            <person name="Huang H."/>
            <person name="Zhang F."/>
            <person name="Xu H."/>
            <person name="Li N."/>
            <person name="Zhao C."/>
            <person name="Li S."/>
            <person name="Dong L."/>
            <person name="Huang Y."/>
            <person name="Li L."/>
            <person name="Xi Y."/>
            <person name="Qi Q."/>
            <person name="Li W."/>
            <person name="Zhang B."/>
            <person name="Hu W."/>
            <person name="Zhang Y."/>
            <person name="Tian X."/>
            <person name="Jiao Y."/>
            <person name="Liang X."/>
            <person name="Jin J."/>
            <person name="Gao L."/>
            <person name="Zheng W."/>
            <person name="Hao B."/>
            <person name="Liu S."/>
            <person name="Wang W."/>
            <person name="Yuan L."/>
            <person name="Cao M."/>
            <person name="McDermott J."/>
            <person name="Samudrala R."/>
            <person name="Wang J."/>
            <person name="Wong G.K."/>
            <person name="Yang H."/>
        </authorList>
    </citation>
    <scope>NUCLEOTIDE SEQUENCE [LARGE SCALE GENOMIC DNA]</scope>
</reference>
<feature type="compositionally biased region" description="Gly residues" evidence="1">
    <location>
        <begin position="18"/>
        <end position="43"/>
    </location>
</feature>
<feature type="region of interest" description="Disordered" evidence="1">
    <location>
        <begin position="1"/>
        <end position="59"/>
    </location>
</feature>